<dbReference type="EMBL" id="JACHGT010000021">
    <property type="protein sequence ID" value="MBB6039341.1"/>
    <property type="molecule type" value="Genomic_DNA"/>
</dbReference>
<protein>
    <submittedName>
        <fullName evidence="1">Uncharacterized protein</fullName>
    </submittedName>
</protein>
<evidence type="ECO:0000313" key="2">
    <source>
        <dbReference type="Proteomes" id="UP000548476"/>
    </source>
</evidence>
<reference evidence="1 2" key="1">
    <citation type="submission" date="2020-08" db="EMBL/GenBank/DDBJ databases">
        <title>Genomic Encyclopedia of Type Strains, Phase IV (KMG-IV): sequencing the most valuable type-strain genomes for metagenomic binning, comparative biology and taxonomic classification.</title>
        <authorList>
            <person name="Goeker M."/>
        </authorList>
    </citation>
    <scope>NUCLEOTIDE SEQUENCE [LARGE SCALE GENOMIC DNA]</scope>
    <source>
        <strain evidence="1 2">YIM 65646</strain>
    </source>
</reference>
<evidence type="ECO:0000313" key="1">
    <source>
        <dbReference type="EMBL" id="MBB6039341.1"/>
    </source>
</evidence>
<dbReference type="Proteomes" id="UP000548476">
    <property type="component" value="Unassembled WGS sequence"/>
</dbReference>
<sequence>MVARRSRVVALSVPVPVLAPTGLGQLIPAAIAAATRILANLGA</sequence>
<accession>A0A841FPW4</accession>
<proteinExistence type="predicted"/>
<comment type="caution">
    <text evidence="1">The sequence shown here is derived from an EMBL/GenBank/DDBJ whole genome shotgun (WGS) entry which is preliminary data.</text>
</comment>
<dbReference type="AlphaFoldDB" id="A0A841FPW4"/>
<gene>
    <name evidence="1" type="ORF">HNR73_007235</name>
</gene>
<keyword evidence="2" id="KW-1185">Reference proteome</keyword>
<dbReference type="RefSeq" id="WP_260337645.1">
    <property type="nucleotide sequence ID" value="NZ_BONT01000077.1"/>
</dbReference>
<name>A0A841FPW4_9ACTN</name>
<organism evidence="1 2">
    <name type="scientific">Phytomonospora endophytica</name>
    <dbReference type="NCBI Taxonomy" id="714109"/>
    <lineage>
        <taxon>Bacteria</taxon>
        <taxon>Bacillati</taxon>
        <taxon>Actinomycetota</taxon>
        <taxon>Actinomycetes</taxon>
        <taxon>Micromonosporales</taxon>
        <taxon>Micromonosporaceae</taxon>
        <taxon>Phytomonospora</taxon>
    </lineage>
</organism>